<evidence type="ECO:0000313" key="3">
    <source>
        <dbReference type="Proteomes" id="UP000785679"/>
    </source>
</evidence>
<keyword evidence="3" id="KW-1185">Reference proteome</keyword>
<dbReference type="EMBL" id="RRYP01017124">
    <property type="protein sequence ID" value="TNV74332.1"/>
    <property type="molecule type" value="Genomic_DNA"/>
</dbReference>
<dbReference type="AlphaFoldDB" id="A0A8J8NFH8"/>
<dbReference type="Proteomes" id="UP000785679">
    <property type="component" value="Unassembled WGS sequence"/>
</dbReference>
<keyword evidence="1" id="KW-1133">Transmembrane helix</keyword>
<gene>
    <name evidence="2" type="ORF">FGO68_gene15214</name>
</gene>
<reference evidence="2" key="1">
    <citation type="submission" date="2019-06" db="EMBL/GenBank/DDBJ databases">
        <authorList>
            <person name="Zheng W."/>
        </authorList>
    </citation>
    <scope>NUCLEOTIDE SEQUENCE</scope>
    <source>
        <strain evidence="2">QDHG01</strain>
    </source>
</reference>
<name>A0A8J8NFH8_HALGN</name>
<organism evidence="2 3">
    <name type="scientific">Halteria grandinella</name>
    <dbReference type="NCBI Taxonomy" id="5974"/>
    <lineage>
        <taxon>Eukaryota</taxon>
        <taxon>Sar</taxon>
        <taxon>Alveolata</taxon>
        <taxon>Ciliophora</taxon>
        <taxon>Intramacronucleata</taxon>
        <taxon>Spirotrichea</taxon>
        <taxon>Stichotrichia</taxon>
        <taxon>Sporadotrichida</taxon>
        <taxon>Halteriidae</taxon>
        <taxon>Halteria</taxon>
    </lineage>
</organism>
<accession>A0A8J8NFH8</accession>
<keyword evidence="1" id="KW-0472">Membrane</keyword>
<evidence type="ECO:0000256" key="1">
    <source>
        <dbReference type="SAM" id="Phobius"/>
    </source>
</evidence>
<keyword evidence="1" id="KW-0812">Transmembrane</keyword>
<protein>
    <submittedName>
        <fullName evidence="2">Uncharacterized protein</fullName>
    </submittedName>
</protein>
<sequence length="208" mass="22679">MVGNGVLGQVLLGFLISAMLKLNCVPALVADQEGTVMRIVLVSTSAQVMIIMFCIFVHVSFVGSTISGGNPINMVSPFTKSITEVIVKVQTFFTPTTVEAGVTVTDESLGTSAITIYPELVLFSMTTPCDVRSVQMFTCVAQVPSPRGFNMLLHVIVKGVPRREYFCVRNRLLMLSVYGVVELALSLLSADEMSDRPSWKTVVQKMFD</sequence>
<feature type="transmembrane region" description="Helical" evidence="1">
    <location>
        <begin position="36"/>
        <end position="57"/>
    </location>
</feature>
<evidence type="ECO:0000313" key="2">
    <source>
        <dbReference type="EMBL" id="TNV74332.1"/>
    </source>
</evidence>
<proteinExistence type="predicted"/>
<feature type="transmembrane region" description="Helical" evidence="1">
    <location>
        <begin position="172"/>
        <end position="190"/>
    </location>
</feature>
<comment type="caution">
    <text evidence="2">The sequence shown here is derived from an EMBL/GenBank/DDBJ whole genome shotgun (WGS) entry which is preliminary data.</text>
</comment>